<dbReference type="AlphaFoldDB" id="A0A401RIP9"/>
<gene>
    <name evidence="2" type="ORF">chiPu_0020703</name>
</gene>
<evidence type="ECO:0000313" key="2">
    <source>
        <dbReference type="EMBL" id="GCC18000.1"/>
    </source>
</evidence>
<dbReference type="Proteomes" id="UP000287033">
    <property type="component" value="Unassembled WGS sequence"/>
</dbReference>
<reference evidence="2 3" key="1">
    <citation type="journal article" date="2018" name="Nat. Ecol. Evol.">
        <title>Shark genomes provide insights into elasmobranch evolution and the origin of vertebrates.</title>
        <authorList>
            <person name="Hara Y"/>
            <person name="Yamaguchi K"/>
            <person name="Onimaru K"/>
            <person name="Kadota M"/>
            <person name="Koyanagi M"/>
            <person name="Keeley SD"/>
            <person name="Tatsumi K"/>
            <person name="Tanaka K"/>
            <person name="Motone F"/>
            <person name="Kageyama Y"/>
            <person name="Nozu R"/>
            <person name="Adachi N"/>
            <person name="Nishimura O"/>
            <person name="Nakagawa R"/>
            <person name="Tanegashima C"/>
            <person name="Kiyatake I"/>
            <person name="Matsumoto R"/>
            <person name="Murakumo K"/>
            <person name="Nishida K"/>
            <person name="Terakita A"/>
            <person name="Kuratani S"/>
            <person name="Sato K"/>
            <person name="Hyodo S Kuraku.S."/>
        </authorList>
    </citation>
    <scope>NUCLEOTIDE SEQUENCE [LARGE SCALE GENOMIC DNA]</scope>
</reference>
<feature type="region of interest" description="Disordered" evidence="1">
    <location>
        <begin position="1"/>
        <end position="20"/>
    </location>
</feature>
<evidence type="ECO:0000313" key="3">
    <source>
        <dbReference type="Proteomes" id="UP000287033"/>
    </source>
</evidence>
<protein>
    <submittedName>
        <fullName evidence="2">Uncharacterized protein</fullName>
    </submittedName>
</protein>
<sequence>MPWYRHGRQSQSPRAITKPTARCPLVENTPRRGPWDFDSFLSGPEERLSDWCVPSAWGPGHSPLHVLLLALCAIEVVEE</sequence>
<keyword evidence="3" id="KW-1185">Reference proteome</keyword>
<dbReference type="EMBL" id="BEZZ01002830">
    <property type="protein sequence ID" value="GCC18000.1"/>
    <property type="molecule type" value="Genomic_DNA"/>
</dbReference>
<evidence type="ECO:0000256" key="1">
    <source>
        <dbReference type="SAM" id="MobiDB-lite"/>
    </source>
</evidence>
<name>A0A401RIP9_CHIPU</name>
<comment type="caution">
    <text evidence="2">The sequence shown here is derived from an EMBL/GenBank/DDBJ whole genome shotgun (WGS) entry which is preliminary data.</text>
</comment>
<organism evidence="2 3">
    <name type="scientific">Chiloscyllium punctatum</name>
    <name type="common">Brownbanded bambooshark</name>
    <name type="synonym">Hemiscyllium punctatum</name>
    <dbReference type="NCBI Taxonomy" id="137246"/>
    <lineage>
        <taxon>Eukaryota</taxon>
        <taxon>Metazoa</taxon>
        <taxon>Chordata</taxon>
        <taxon>Craniata</taxon>
        <taxon>Vertebrata</taxon>
        <taxon>Chondrichthyes</taxon>
        <taxon>Elasmobranchii</taxon>
        <taxon>Galeomorphii</taxon>
        <taxon>Galeoidea</taxon>
        <taxon>Orectolobiformes</taxon>
        <taxon>Hemiscylliidae</taxon>
        <taxon>Chiloscyllium</taxon>
    </lineage>
</organism>
<proteinExistence type="predicted"/>
<accession>A0A401RIP9</accession>